<proteinExistence type="predicted"/>
<evidence type="ECO:0000256" key="3">
    <source>
        <dbReference type="ARBA" id="ARBA00023125"/>
    </source>
</evidence>
<keyword evidence="4" id="KW-0804">Transcription</keyword>
<dbReference type="Proteomes" id="UP000029120">
    <property type="component" value="Chromosome 4"/>
</dbReference>
<dbReference type="Gene3D" id="3.40.1810.10">
    <property type="entry name" value="Transcription factor, MADS-box"/>
    <property type="match status" value="1"/>
</dbReference>
<evidence type="ECO:0000256" key="5">
    <source>
        <dbReference type="ARBA" id="ARBA00023242"/>
    </source>
</evidence>
<dbReference type="InterPro" id="IPR002100">
    <property type="entry name" value="TF_MADSbox"/>
</dbReference>
<dbReference type="GO" id="GO:0046983">
    <property type="term" value="F:protein dimerization activity"/>
    <property type="evidence" value="ECO:0007669"/>
    <property type="project" value="InterPro"/>
</dbReference>
<gene>
    <name evidence="7" type="ordered locus">AALP_Aa4g125100</name>
</gene>
<comment type="subcellular location">
    <subcellularLocation>
        <location evidence="1">Nucleus</location>
    </subcellularLocation>
</comment>
<sequence length="291" mass="32537">MAPRENKPSDDLEKKRKRSSYFKQRYPGFKKKATELSVLCGNSVGFICYGPDNDSLHVWPENPQTLDKLVAKFDVQSDLKRKRHGCDLNDFPHFEGLSVEELMTHLSHLNSHLLGVQNKKLQILTKTIKASSKDHRPRVGEIGVGTDAEKLESEDHVKVSDTKLGFGGAFEDLGYVVRGSTTSLDATVSDFQPRDDVESQLYPIPEHNASVGMETQDYSGILDPLALGFAGDDSQLYPDPFTFPMGIWDMDLSSTLADSFMTTTTCQTPITDDWGNLQAFQTQPFLWEPLS</sequence>
<evidence type="ECO:0000256" key="4">
    <source>
        <dbReference type="ARBA" id="ARBA00023163"/>
    </source>
</evidence>
<dbReference type="GO" id="GO:0005634">
    <property type="term" value="C:nucleus"/>
    <property type="evidence" value="ECO:0007669"/>
    <property type="project" value="UniProtKB-SubCell"/>
</dbReference>
<name>A0A087H2U1_ARAAL</name>
<feature type="domain" description="MADS-box" evidence="6">
    <location>
        <begin position="2"/>
        <end position="53"/>
    </location>
</feature>
<dbReference type="GO" id="GO:0000987">
    <property type="term" value="F:cis-regulatory region sequence-specific DNA binding"/>
    <property type="evidence" value="ECO:0007669"/>
    <property type="project" value="InterPro"/>
</dbReference>
<dbReference type="AlphaFoldDB" id="A0A087H2U1"/>
<reference evidence="8" key="1">
    <citation type="journal article" date="2015" name="Nat. Plants">
        <title>Genome expansion of Arabis alpina linked with retrotransposition and reduced symmetric DNA methylation.</title>
        <authorList>
            <person name="Willing E.M."/>
            <person name="Rawat V."/>
            <person name="Mandakova T."/>
            <person name="Maumus F."/>
            <person name="James G.V."/>
            <person name="Nordstroem K.J."/>
            <person name="Becker C."/>
            <person name="Warthmann N."/>
            <person name="Chica C."/>
            <person name="Szarzynska B."/>
            <person name="Zytnicki M."/>
            <person name="Albani M.C."/>
            <person name="Kiefer C."/>
            <person name="Bergonzi S."/>
            <person name="Castaings L."/>
            <person name="Mateos J.L."/>
            <person name="Berns M.C."/>
            <person name="Bujdoso N."/>
            <person name="Piofczyk T."/>
            <person name="de Lorenzo L."/>
            <person name="Barrero-Sicilia C."/>
            <person name="Mateos I."/>
            <person name="Piednoel M."/>
            <person name="Hagmann J."/>
            <person name="Chen-Min-Tao R."/>
            <person name="Iglesias-Fernandez R."/>
            <person name="Schuster S.C."/>
            <person name="Alonso-Blanco C."/>
            <person name="Roudier F."/>
            <person name="Carbonero P."/>
            <person name="Paz-Ares J."/>
            <person name="Davis S.J."/>
            <person name="Pecinka A."/>
            <person name="Quesneville H."/>
            <person name="Colot V."/>
            <person name="Lysak M.A."/>
            <person name="Weigel D."/>
            <person name="Coupland G."/>
            <person name="Schneeberger K."/>
        </authorList>
    </citation>
    <scope>NUCLEOTIDE SEQUENCE [LARGE SCALE GENOMIC DNA]</scope>
    <source>
        <strain evidence="8">cv. Pajares</strain>
    </source>
</reference>
<organism evidence="7 8">
    <name type="scientific">Arabis alpina</name>
    <name type="common">Alpine rock-cress</name>
    <dbReference type="NCBI Taxonomy" id="50452"/>
    <lineage>
        <taxon>Eukaryota</taxon>
        <taxon>Viridiplantae</taxon>
        <taxon>Streptophyta</taxon>
        <taxon>Embryophyta</taxon>
        <taxon>Tracheophyta</taxon>
        <taxon>Spermatophyta</taxon>
        <taxon>Magnoliopsida</taxon>
        <taxon>eudicotyledons</taxon>
        <taxon>Gunneridae</taxon>
        <taxon>Pentapetalae</taxon>
        <taxon>rosids</taxon>
        <taxon>malvids</taxon>
        <taxon>Brassicales</taxon>
        <taxon>Brassicaceae</taxon>
        <taxon>Arabideae</taxon>
        <taxon>Arabis</taxon>
    </lineage>
</organism>
<dbReference type="OMA" id="IPEHNAS"/>
<dbReference type="CDD" id="cd00266">
    <property type="entry name" value="MADS_SRF_like"/>
    <property type="match status" value="1"/>
</dbReference>
<dbReference type="EMBL" id="CM002872">
    <property type="protein sequence ID" value="KFK36443.1"/>
    <property type="molecule type" value="Genomic_DNA"/>
</dbReference>
<keyword evidence="2" id="KW-0805">Transcription regulation</keyword>
<evidence type="ECO:0000256" key="2">
    <source>
        <dbReference type="ARBA" id="ARBA00023015"/>
    </source>
</evidence>
<evidence type="ECO:0000259" key="6">
    <source>
        <dbReference type="PROSITE" id="PS50066"/>
    </source>
</evidence>
<evidence type="ECO:0000313" key="7">
    <source>
        <dbReference type="EMBL" id="KFK36443.1"/>
    </source>
</evidence>
<dbReference type="PROSITE" id="PS50066">
    <property type="entry name" value="MADS_BOX_2"/>
    <property type="match status" value="1"/>
</dbReference>
<dbReference type="InterPro" id="IPR033897">
    <property type="entry name" value="SRF-like_MADS-box"/>
</dbReference>
<evidence type="ECO:0000313" key="8">
    <source>
        <dbReference type="Proteomes" id="UP000029120"/>
    </source>
</evidence>
<dbReference type="Pfam" id="PF00319">
    <property type="entry name" value="SRF-TF"/>
    <property type="match status" value="1"/>
</dbReference>
<keyword evidence="8" id="KW-1185">Reference proteome</keyword>
<dbReference type="InterPro" id="IPR036879">
    <property type="entry name" value="TF_MADSbox_sf"/>
</dbReference>
<dbReference type="GO" id="GO:0000981">
    <property type="term" value="F:DNA-binding transcription factor activity, RNA polymerase II-specific"/>
    <property type="evidence" value="ECO:0007669"/>
    <property type="project" value="InterPro"/>
</dbReference>
<dbReference type="GO" id="GO:0045944">
    <property type="term" value="P:positive regulation of transcription by RNA polymerase II"/>
    <property type="evidence" value="ECO:0007669"/>
    <property type="project" value="InterPro"/>
</dbReference>
<dbReference type="eggNOG" id="KOG0014">
    <property type="taxonomic scope" value="Eukaryota"/>
</dbReference>
<protein>
    <recommendedName>
        <fullName evidence="6">MADS-box domain-containing protein</fullName>
    </recommendedName>
</protein>
<dbReference type="Gramene" id="KFK36443">
    <property type="protein sequence ID" value="KFK36443"/>
    <property type="gene ID" value="AALP_AA4G125100"/>
</dbReference>
<accession>A0A087H2U1</accession>
<keyword evidence="5" id="KW-0539">Nucleus</keyword>
<dbReference type="SUPFAM" id="SSF55455">
    <property type="entry name" value="SRF-like"/>
    <property type="match status" value="1"/>
</dbReference>
<dbReference type="OrthoDB" id="1048961at2759"/>
<keyword evidence="3" id="KW-0238">DNA-binding</keyword>
<evidence type="ECO:0000256" key="1">
    <source>
        <dbReference type="ARBA" id="ARBA00004123"/>
    </source>
</evidence>